<dbReference type="EMBL" id="AAHK01003136">
    <property type="protein sequence ID" value="EAN81677.1"/>
    <property type="molecule type" value="Genomic_DNA"/>
</dbReference>
<gene>
    <name evidence="2" type="ORF">Tc00.1047053508553.20</name>
</gene>
<dbReference type="PaxDb" id="353153-Q4CN25"/>
<evidence type="ECO:0000313" key="3">
    <source>
        <dbReference type="Proteomes" id="UP000002296"/>
    </source>
</evidence>
<feature type="transmembrane region" description="Helical" evidence="1">
    <location>
        <begin position="94"/>
        <end position="125"/>
    </location>
</feature>
<dbReference type="Proteomes" id="UP000002296">
    <property type="component" value="Unassembled WGS sequence"/>
</dbReference>
<accession>Q4CN25</accession>
<dbReference type="InParanoid" id="Q4CN25"/>
<proteinExistence type="predicted"/>
<dbReference type="KEGG" id="tcr:508553.20"/>
<dbReference type="AlphaFoldDB" id="Q4CN25"/>
<evidence type="ECO:0000256" key="1">
    <source>
        <dbReference type="SAM" id="Phobius"/>
    </source>
</evidence>
<protein>
    <submittedName>
        <fullName evidence="2">Uncharacterized protein</fullName>
    </submittedName>
</protein>
<keyword evidence="1" id="KW-0472">Membrane</keyword>
<comment type="caution">
    <text evidence="2">The sequence shown here is derived from an EMBL/GenBank/DDBJ whole genome shotgun (WGS) entry which is preliminary data.</text>
</comment>
<organism evidence="2 3">
    <name type="scientific">Trypanosoma cruzi (strain CL Brener)</name>
    <dbReference type="NCBI Taxonomy" id="353153"/>
    <lineage>
        <taxon>Eukaryota</taxon>
        <taxon>Discoba</taxon>
        <taxon>Euglenozoa</taxon>
        <taxon>Kinetoplastea</taxon>
        <taxon>Metakinetoplastina</taxon>
        <taxon>Trypanosomatida</taxon>
        <taxon>Trypanosomatidae</taxon>
        <taxon>Trypanosoma</taxon>
        <taxon>Schizotrypanum</taxon>
    </lineage>
</organism>
<evidence type="ECO:0000313" key="2">
    <source>
        <dbReference type="EMBL" id="EAN81677.1"/>
    </source>
</evidence>
<keyword evidence="3" id="KW-1185">Reference proteome</keyword>
<sequence>MKPFCDGSSPGGCECALLADMREGVGATAVQLRSHPSDSAPKASLIVGLFLFFVRAPAMTLSPVPRGLCGMTCLPLFILLILCRKSSERRNDELCGVMYVFVGLYTGVFFWITLVVPFLSFYVVLNVSQYLL</sequence>
<keyword evidence="1" id="KW-0812">Transmembrane</keyword>
<dbReference type="RefSeq" id="XP_803123.1">
    <property type="nucleotide sequence ID" value="XM_798030.1"/>
</dbReference>
<dbReference type="VEuPathDB" id="TriTrypDB:TcCLB.508553.20"/>
<feature type="transmembrane region" description="Helical" evidence="1">
    <location>
        <begin position="64"/>
        <end position="82"/>
    </location>
</feature>
<name>Q4CN25_TRYCC</name>
<reference evidence="2 3" key="1">
    <citation type="journal article" date="2005" name="Science">
        <title>The genome sequence of Trypanosoma cruzi, etiologic agent of Chagas disease.</title>
        <authorList>
            <person name="El-Sayed N.M."/>
            <person name="Myler P.J."/>
            <person name="Bartholomeu D.C."/>
            <person name="Nilsson D."/>
            <person name="Aggarwal G."/>
            <person name="Tran A.N."/>
            <person name="Ghedin E."/>
            <person name="Worthey E.A."/>
            <person name="Delcher A.L."/>
            <person name="Blandin G."/>
            <person name="Westenberger S.J."/>
            <person name="Caler E."/>
            <person name="Cerqueira G.C."/>
            <person name="Branche C."/>
            <person name="Haas B."/>
            <person name="Anupama A."/>
            <person name="Arner E."/>
            <person name="Aslund L."/>
            <person name="Attipoe P."/>
            <person name="Bontempi E."/>
            <person name="Bringaud F."/>
            <person name="Burton P."/>
            <person name="Cadag E."/>
            <person name="Campbell D.A."/>
            <person name="Carrington M."/>
            <person name="Crabtree J."/>
            <person name="Darban H."/>
            <person name="da Silveira J.F."/>
            <person name="de Jong P."/>
            <person name="Edwards K."/>
            <person name="Englund P.T."/>
            <person name="Fazelina G."/>
            <person name="Feldblyum T."/>
            <person name="Ferella M."/>
            <person name="Frasch A.C."/>
            <person name="Gull K."/>
            <person name="Horn D."/>
            <person name="Hou L."/>
            <person name="Huang Y."/>
            <person name="Kindlund E."/>
            <person name="Klingbeil M."/>
            <person name="Kluge S."/>
            <person name="Koo H."/>
            <person name="Lacerda D."/>
            <person name="Levin M.J."/>
            <person name="Lorenzi H."/>
            <person name="Louie T."/>
            <person name="Machado C.R."/>
            <person name="McCulloch R."/>
            <person name="McKenna A."/>
            <person name="Mizuno Y."/>
            <person name="Mottram J.C."/>
            <person name="Nelson S."/>
            <person name="Ochaya S."/>
            <person name="Osoegawa K."/>
            <person name="Pai G."/>
            <person name="Parsons M."/>
            <person name="Pentony M."/>
            <person name="Pettersson U."/>
            <person name="Pop M."/>
            <person name="Ramirez J.L."/>
            <person name="Rinta J."/>
            <person name="Robertson L."/>
            <person name="Salzberg S.L."/>
            <person name="Sanchez D.O."/>
            <person name="Seyler A."/>
            <person name="Sharma R."/>
            <person name="Shetty J."/>
            <person name="Simpson A.J."/>
            <person name="Sisk E."/>
            <person name="Tammi M.T."/>
            <person name="Tarleton R."/>
            <person name="Teixeira S."/>
            <person name="Van Aken S."/>
            <person name="Vogt C."/>
            <person name="Ward P.N."/>
            <person name="Wickstead B."/>
            <person name="Wortman J."/>
            <person name="White O."/>
            <person name="Fraser C.M."/>
            <person name="Stuart K.D."/>
            <person name="Andersson B."/>
        </authorList>
    </citation>
    <scope>NUCLEOTIDE SEQUENCE [LARGE SCALE GENOMIC DNA]</scope>
    <source>
        <strain evidence="2 3">CL Brener</strain>
    </source>
</reference>
<dbReference type="GeneID" id="3532683"/>
<keyword evidence="1" id="KW-1133">Transmembrane helix</keyword>